<reference evidence="1 2" key="1">
    <citation type="submission" date="2019-01" db="EMBL/GenBank/DDBJ databases">
        <title>Lacunisphaera sp. strain TWA-58.</title>
        <authorList>
            <person name="Chen W.-M."/>
        </authorList>
    </citation>
    <scope>NUCLEOTIDE SEQUENCE [LARGE SCALE GENOMIC DNA]</scope>
    <source>
        <strain evidence="1 2">TWA-58</strain>
    </source>
</reference>
<dbReference type="OrthoDB" id="9796035at2"/>
<organism evidence="1 2">
    <name type="scientific">Oleiharenicola lentus</name>
    <dbReference type="NCBI Taxonomy" id="2508720"/>
    <lineage>
        <taxon>Bacteria</taxon>
        <taxon>Pseudomonadati</taxon>
        <taxon>Verrucomicrobiota</taxon>
        <taxon>Opitutia</taxon>
        <taxon>Opitutales</taxon>
        <taxon>Opitutaceae</taxon>
        <taxon>Oleiharenicola</taxon>
    </lineage>
</organism>
<evidence type="ECO:0000313" key="2">
    <source>
        <dbReference type="Proteomes" id="UP000290218"/>
    </source>
</evidence>
<dbReference type="RefSeq" id="WP_129046773.1">
    <property type="nucleotide sequence ID" value="NZ_SDHX01000001.1"/>
</dbReference>
<sequence length="165" mass="18158">MQSHELLKEVLKKTSAKQISADMGLSLSLIYKWAEPPQDETGSGANNPLDRIEQLLRITNDTRIAQWVCERAGGFFITNPKAKPHPYQLIPLTNSIVQEFADMLGVIAVAAADNAISKDEAKAIRRRWEDLKSVTEGFVHSCEEGNFGALQAAAITKPDAAKPRD</sequence>
<accession>A0A4Q1C8Z6</accession>
<name>A0A4Q1C8Z6_9BACT</name>
<protein>
    <submittedName>
        <fullName evidence="1">Uncharacterized protein</fullName>
    </submittedName>
</protein>
<dbReference type="Pfam" id="PF06892">
    <property type="entry name" value="Phage_CP76"/>
    <property type="match status" value="1"/>
</dbReference>
<comment type="caution">
    <text evidence="1">The sequence shown here is derived from an EMBL/GenBank/DDBJ whole genome shotgun (WGS) entry which is preliminary data.</text>
</comment>
<keyword evidence="2" id="KW-1185">Reference proteome</keyword>
<dbReference type="Proteomes" id="UP000290218">
    <property type="component" value="Unassembled WGS sequence"/>
</dbReference>
<dbReference type="GO" id="GO:0003677">
    <property type="term" value="F:DNA binding"/>
    <property type="evidence" value="ECO:0007669"/>
    <property type="project" value="InterPro"/>
</dbReference>
<dbReference type="InterPro" id="IPR009679">
    <property type="entry name" value="Phage_186_CII-like"/>
</dbReference>
<dbReference type="AlphaFoldDB" id="A0A4Q1C8Z6"/>
<evidence type="ECO:0000313" key="1">
    <source>
        <dbReference type="EMBL" id="RXK55408.1"/>
    </source>
</evidence>
<proteinExistence type="predicted"/>
<dbReference type="EMBL" id="SDHX01000001">
    <property type="protein sequence ID" value="RXK55408.1"/>
    <property type="molecule type" value="Genomic_DNA"/>
</dbReference>
<gene>
    <name evidence="1" type="ORF">ESB00_05780</name>
</gene>